<evidence type="ECO:0000313" key="10">
    <source>
        <dbReference type="EMBL" id="WGM02550.1"/>
    </source>
</evidence>
<comment type="pathway">
    <text evidence="2">Bacterial outer membrane biogenesis; LPS core biosynthesis.</text>
</comment>
<dbReference type="SUPFAM" id="SSF53448">
    <property type="entry name" value="Nucleotide-diphospho-sugar transferases"/>
    <property type="match status" value="1"/>
</dbReference>
<comment type="cofactor">
    <cofactor evidence="1">
        <name>Mg(2+)</name>
        <dbReference type="ChEBI" id="CHEBI:18420"/>
    </cofactor>
</comment>
<evidence type="ECO:0000313" key="11">
    <source>
        <dbReference type="Proteomes" id="UP001177595"/>
    </source>
</evidence>
<dbReference type="Pfam" id="PF08437">
    <property type="entry name" value="Glyco_transf_8C"/>
    <property type="match status" value="1"/>
</dbReference>
<evidence type="ECO:0000256" key="6">
    <source>
        <dbReference type="ARBA" id="ARBA00022723"/>
    </source>
</evidence>
<evidence type="ECO:0000256" key="3">
    <source>
        <dbReference type="ARBA" id="ARBA00006351"/>
    </source>
</evidence>
<evidence type="ECO:0000256" key="2">
    <source>
        <dbReference type="ARBA" id="ARBA00004713"/>
    </source>
</evidence>
<accession>A0AA95GTE9</accession>
<comment type="similarity">
    <text evidence="3">Belongs to the glycosyltransferase 8 family.</text>
</comment>
<dbReference type="GO" id="GO:0008918">
    <property type="term" value="F:lipopolysaccharide 3-alpha-galactosyltransferase activity"/>
    <property type="evidence" value="ECO:0007669"/>
    <property type="project" value="InterPro"/>
</dbReference>
<proteinExistence type="inferred from homology"/>
<dbReference type="Pfam" id="PF01501">
    <property type="entry name" value="Glyco_transf_8"/>
    <property type="match status" value="1"/>
</dbReference>
<dbReference type="InterPro" id="IPR050748">
    <property type="entry name" value="Glycosyltrans_8_dom-fam"/>
</dbReference>
<dbReference type="PANTHER" id="PTHR13778">
    <property type="entry name" value="GLYCOSYLTRANSFERASE 8 DOMAIN-CONTAINING PROTEIN"/>
    <property type="match status" value="1"/>
</dbReference>
<dbReference type="InterPro" id="IPR002495">
    <property type="entry name" value="Glyco_trans_8"/>
</dbReference>
<evidence type="ECO:0000256" key="1">
    <source>
        <dbReference type="ARBA" id="ARBA00001946"/>
    </source>
</evidence>
<dbReference type="PANTHER" id="PTHR13778:SF47">
    <property type="entry name" value="LIPOPOLYSACCHARIDE 1,3-GALACTOSYLTRANSFERASE"/>
    <property type="match status" value="1"/>
</dbReference>
<sequence>MIYKNEFEATKLVTKVINLGDKKLSYSDDLFNIAYGVDKDFLFGTGVSITSILMHNKNMDFHFHVFTDFFDDEQESLFSQLAKQYNTKITIYLLKCEELKNLPSTSNWSYAIYFRFIIVNCLFLKVNKVLYLDADIVCKGNINELTKIIFHNNEIAAAIQEGGKDKFKSIDASSTGEKYFNSGFLLINIPQWQKENISTQAINLLLKKKYPFLDQDVLNLLLIDKVIFLEEKWNKIYSLDDEMKGNKKREICNDDLLIHYIGYTKPWHNWANLALIQPFILAKNVSPWKSIPFKNARNAHLSKYNAKHALYQKKYLKALNAYLHYLCKKIC</sequence>
<keyword evidence="8" id="KW-0448">Lipopolysaccharide biosynthesis</keyword>
<dbReference type="AlphaFoldDB" id="A0AA95GTE9"/>
<dbReference type="CDD" id="cd04194">
    <property type="entry name" value="GT8_A4GalT_like"/>
    <property type="match status" value="1"/>
</dbReference>
<evidence type="ECO:0000256" key="4">
    <source>
        <dbReference type="ARBA" id="ARBA00022676"/>
    </source>
</evidence>
<dbReference type="InterPro" id="IPR029044">
    <property type="entry name" value="Nucleotide-diphossugar_trans"/>
</dbReference>
<evidence type="ECO:0000256" key="5">
    <source>
        <dbReference type="ARBA" id="ARBA00022679"/>
    </source>
</evidence>
<keyword evidence="6" id="KW-0479">Metal-binding</keyword>
<organism evidence="10 11">
    <name type="scientific">Arsenophonus nasoniae</name>
    <name type="common">son-killer infecting Nasonia vitripennis</name>
    <dbReference type="NCBI Taxonomy" id="638"/>
    <lineage>
        <taxon>Bacteria</taxon>
        <taxon>Pseudomonadati</taxon>
        <taxon>Pseudomonadota</taxon>
        <taxon>Gammaproteobacteria</taxon>
        <taxon>Enterobacterales</taxon>
        <taxon>Morganellaceae</taxon>
        <taxon>Arsenophonus</taxon>
    </lineage>
</organism>
<protein>
    <submittedName>
        <fullName evidence="10">Glycosyltransferase</fullName>
    </submittedName>
</protein>
<keyword evidence="5" id="KW-0808">Transferase</keyword>
<dbReference type="Proteomes" id="UP001177595">
    <property type="component" value="Chromosome"/>
</dbReference>
<dbReference type="RefSeq" id="WP_280625744.1">
    <property type="nucleotide sequence ID" value="NZ_CP123504.1"/>
</dbReference>
<keyword evidence="7" id="KW-0460">Magnesium</keyword>
<gene>
    <name evidence="10" type="ORF">QE210_05555</name>
</gene>
<dbReference type="InterPro" id="IPR013645">
    <property type="entry name" value="Glyco_transf_8N"/>
</dbReference>
<name>A0AA95GTE9_9GAMM</name>
<evidence type="ECO:0000256" key="8">
    <source>
        <dbReference type="ARBA" id="ARBA00022985"/>
    </source>
</evidence>
<feature type="domain" description="Glycosyl transferase family 8 C-terminal" evidence="9">
    <location>
        <begin position="277"/>
        <end position="329"/>
    </location>
</feature>
<dbReference type="Gene3D" id="3.90.550.10">
    <property type="entry name" value="Spore Coat Polysaccharide Biosynthesis Protein SpsA, Chain A"/>
    <property type="match status" value="1"/>
</dbReference>
<dbReference type="GO" id="GO:0046872">
    <property type="term" value="F:metal ion binding"/>
    <property type="evidence" value="ECO:0007669"/>
    <property type="project" value="UniProtKB-KW"/>
</dbReference>
<evidence type="ECO:0000259" key="9">
    <source>
        <dbReference type="Pfam" id="PF08437"/>
    </source>
</evidence>
<evidence type="ECO:0000256" key="7">
    <source>
        <dbReference type="ARBA" id="ARBA00022842"/>
    </source>
</evidence>
<keyword evidence="4" id="KW-0328">Glycosyltransferase</keyword>
<dbReference type="EMBL" id="CP123504">
    <property type="protein sequence ID" value="WGM02550.1"/>
    <property type="molecule type" value="Genomic_DNA"/>
</dbReference>
<reference evidence="10" key="1">
    <citation type="submission" date="2023-04" db="EMBL/GenBank/DDBJ databases">
        <title>Genome dynamics across the evolutionary transition to endosymbiosis.</title>
        <authorList>
            <person name="Siozios S."/>
            <person name="Nadal-Jimenez P."/>
            <person name="Azagi T."/>
            <person name="Sprong H."/>
            <person name="Frost C.L."/>
            <person name="Parratt S.R."/>
            <person name="Taylor G."/>
            <person name="Brettell L."/>
            <person name="Lew K.C."/>
            <person name="Croft L."/>
            <person name="King K.C."/>
            <person name="Brockhurst M.A."/>
            <person name="Hypsa V."/>
            <person name="Novakova E."/>
            <person name="Darby A.C."/>
            <person name="Hurst G.D.D."/>
        </authorList>
    </citation>
    <scope>NUCLEOTIDE SEQUENCE</scope>
    <source>
        <strain evidence="10">APv</strain>
    </source>
</reference>